<feature type="region of interest" description="Disordered" evidence="1">
    <location>
        <begin position="163"/>
        <end position="185"/>
    </location>
</feature>
<dbReference type="Proteomes" id="UP000600918">
    <property type="component" value="Unassembled WGS sequence"/>
</dbReference>
<dbReference type="AlphaFoldDB" id="A0A834P498"/>
<gene>
    <name evidence="2" type="ORF">H0235_007116</name>
</gene>
<sequence length="662" mass="72856">MSCCEGVDGIERSPGTGCCGTKCTAGSSGCLASESRIRSCQCQNNVGCLDRNDCGGFRPSGTAATGACPGPCQCLEEEIWNSNVPPKPNCEWLSNFSELRRQWSNHARQQNCKCCNCRSCESRQTYFAATMRIGWKRDNAKVPSRSTKCVDYCEDHRLAGGASDKRDLSPVESTSSRESRNLRREVGGGCPPPGCGRSCQTARCRSPSTDRSSSCSWCPTSVPRPSSPCRPSTLCQPCAPSPKSILKKRSCCQCTTGYCMCQPMPRNCNCPPPIQIDARAERDCTCDCSSSPECACPPSERRFPRTMVKCPNARLCCPLPRLPPGPKCHCDRCQPCLPPPCDPCTSSICRNIIPRANPCCPSSPCPPRSPCRPKSPDLQPCRSPSPCRKSTQRYCLGRSSCRDDTYNVCPRDANDRRSSATCGGTGQSSTIRRRRAGGDTCEEMIATKFKDECSSTNDCEAESRNPFLSGYCEKADNTEYEREGGGCSCQVDLLDCRRRIDRSDEIRSDSAFNHTSSLNAVSCSAYQRRGKSDQVRFDIDCDYSRELASIDDSSCHRRYHHDSKSTCDSSYTKSFQDRLQCRCGRDKIGCDLFCDYCCSLDTVGFKDEPRCRCAPDGKGCDKTCNYCCAFNDSDVIIVDDVSAVKDDRKNVSNVTSDGDHNR</sequence>
<reference evidence="2" key="1">
    <citation type="journal article" date="2020" name="G3 (Bethesda)">
        <title>High-Quality Assemblies for Three Invasive Social Wasps from the &lt;i&gt;Vespula&lt;/i&gt; Genus.</title>
        <authorList>
            <person name="Harrop T.W.R."/>
            <person name="Guhlin J."/>
            <person name="McLaughlin G.M."/>
            <person name="Permina E."/>
            <person name="Stockwell P."/>
            <person name="Gilligan J."/>
            <person name="Le Lec M.F."/>
            <person name="Gruber M.A.M."/>
            <person name="Quinn O."/>
            <person name="Lovegrove M."/>
            <person name="Duncan E.J."/>
            <person name="Remnant E.J."/>
            <person name="Van Eeckhoven J."/>
            <person name="Graham B."/>
            <person name="Knapp R.A."/>
            <person name="Langford K.W."/>
            <person name="Kronenberg Z."/>
            <person name="Press M.O."/>
            <person name="Eacker S.M."/>
            <person name="Wilson-Rankin E.E."/>
            <person name="Purcell J."/>
            <person name="Lester P.J."/>
            <person name="Dearden P.K."/>
        </authorList>
    </citation>
    <scope>NUCLEOTIDE SEQUENCE</scope>
    <source>
        <strain evidence="2">Volc-1</strain>
    </source>
</reference>
<accession>A0A834P498</accession>
<feature type="compositionally biased region" description="Polar residues" evidence="1">
    <location>
        <begin position="419"/>
        <end position="430"/>
    </location>
</feature>
<proteinExistence type="predicted"/>
<keyword evidence="3" id="KW-1185">Reference proteome</keyword>
<feature type="region of interest" description="Disordered" evidence="1">
    <location>
        <begin position="416"/>
        <end position="436"/>
    </location>
</feature>
<name>A0A834P498_VESPE</name>
<dbReference type="EMBL" id="JACSDY010000005">
    <property type="protein sequence ID" value="KAF7427422.1"/>
    <property type="molecule type" value="Genomic_DNA"/>
</dbReference>
<evidence type="ECO:0000256" key="1">
    <source>
        <dbReference type="SAM" id="MobiDB-lite"/>
    </source>
</evidence>
<evidence type="ECO:0000313" key="2">
    <source>
        <dbReference type="EMBL" id="KAF7427422.1"/>
    </source>
</evidence>
<organism evidence="2 3">
    <name type="scientific">Vespula pensylvanica</name>
    <name type="common">Western yellow jacket</name>
    <name type="synonym">Wasp</name>
    <dbReference type="NCBI Taxonomy" id="30213"/>
    <lineage>
        <taxon>Eukaryota</taxon>
        <taxon>Metazoa</taxon>
        <taxon>Ecdysozoa</taxon>
        <taxon>Arthropoda</taxon>
        <taxon>Hexapoda</taxon>
        <taxon>Insecta</taxon>
        <taxon>Pterygota</taxon>
        <taxon>Neoptera</taxon>
        <taxon>Endopterygota</taxon>
        <taxon>Hymenoptera</taxon>
        <taxon>Apocrita</taxon>
        <taxon>Aculeata</taxon>
        <taxon>Vespoidea</taxon>
        <taxon>Vespidae</taxon>
        <taxon>Vespinae</taxon>
        <taxon>Vespula</taxon>
    </lineage>
</organism>
<comment type="caution">
    <text evidence="2">The sequence shown here is derived from an EMBL/GenBank/DDBJ whole genome shotgun (WGS) entry which is preliminary data.</text>
</comment>
<evidence type="ECO:0000313" key="3">
    <source>
        <dbReference type="Proteomes" id="UP000600918"/>
    </source>
</evidence>
<protein>
    <submittedName>
        <fullName evidence="2">Uncharacterized protein</fullName>
    </submittedName>
</protein>